<evidence type="ECO:0000256" key="7">
    <source>
        <dbReference type="ARBA" id="ARBA00023136"/>
    </source>
</evidence>
<dbReference type="PANTHER" id="PTHR12174">
    <property type="entry name" value="SIGNAL PEPTIDE PEPTIDASE"/>
    <property type="match status" value="1"/>
</dbReference>
<gene>
    <name evidence="9" type="ORF">GLX27_000291</name>
</gene>
<keyword evidence="6 8" id="KW-1133">Transmembrane helix</keyword>
<evidence type="ECO:0000256" key="1">
    <source>
        <dbReference type="ARBA" id="ARBA00004477"/>
    </source>
</evidence>
<evidence type="ECO:0000313" key="10">
    <source>
        <dbReference type="Proteomes" id="UP000818624"/>
    </source>
</evidence>
<evidence type="ECO:0000256" key="5">
    <source>
        <dbReference type="ARBA" id="ARBA00022824"/>
    </source>
</evidence>
<evidence type="ECO:0000256" key="4">
    <source>
        <dbReference type="ARBA" id="ARBA00022801"/>
    </source>
</evidence>
<dbReference type="InterPro" id="IPR007369">
    <property type="entry name" value="Peptidase_A22B_SPP"/>
</dbReference>
<evidence type="ECO:0008006" key="11">
    <source>
        <dbReference type="Google" id="ProtNLM"/>
    </source>
</evidence>
<comment type="similarity">
    <text evidence="2">Belongs to the peptidase A22B family.</text>
</comment>
<keyword evidence="7 8" id="KW-0472">Membrane</keyword>
<proteinExistence type="inferred from homology"/>
<dbReference type="PANTHER" id="PTHR12174:SF23">
    <property type="entry name" value="MINOR HISTOCOMPATIBILITY ANTIGEN H13"/>
    <property type="match status" value="1"/>
</dbReference>
<comment type="subcellular location">
    <subcellularLocation>
        <location evidence="1">Endoplasmic reticulum membrane</location>
        <topology evidence="1">Multi-pass membrane protein</topology>
    </subcellularLocation>
</comment>
<feature type="transmembrane region" description="Helical" evidence="8">
    <location>
        <begin position="286"/>
        <end position="307"/>
    </location>
</feature>
<dbReference type="InterPro" id="IPR006639">
    <property type="entry name" value="Preselin/SPP"/>
</dbReference>
<evidence type="ECO:0000256" key="8">
    <source>
        <dbReference type="SAM" id="Phobius"/>
    </source>
</evidence>
<keyword evidence="3 8" id="KW-0812">Transmembrane</keyword>
<dbReference type="Pfam" id="PF04258">
    <property type="entry name" value="Peptidase_A22B"/>
    <property type="match status" value="1"/>
</dbReference>
<sequence>MSEYFAYAGLLSTASACVFVASYAAMHTPMKTRELRKEAGIDVNQDEEEGQSQSLSSENAYIFPVIGSVALLSLYLAFKYFDKQVINFLLNFYFAVAGAFAIPGVVEHLSKVARGGTEAYLEPLTIHLQLVPRSKLVLRLRLPCPSRWAHESSSKTAGAAPPITDVHSLPIASTHTHTVDLLGFVVMGVYLYTRSWWVTNIVAVSFAIQSIMLITLDSFKTGFILLAGLFFYDIFWVFGSARLVKSGPSVMVSVATNFDGPIKILCPKNLVQIATAWSQSKTVPKLAFALLGLGDIVIPGVFVALALRFDQLHASTKQPGLHFTRFFRDFPKPYFTACLAAYVGGLVTTMVVMHVFGAAQPALLYLSPACSLSVVAVALQRGELPELWRWEDRSIEPSPVEEKSKDA</sequence>
<feature type="transmembrane region" description="Helical" evidence="8">
    <location>
        <begin position="85"/>
        <end position="106"/>
    </location>
</feature>
<dbReference type="SMART" id="SM00730">
    <property type="entry name" value="PSN"/>
    <property type="match status" value="1"/>
</dbReference>
<reference evidence="9 10" key="1">
    <citation type="journal article" date="2020" name="Elife">
        <title>Loss of centromere function drives karyotype evolution in closely related Malassezia species.</title>
        <authorList>
            <person name="Sankaranarayanan S.R."/>
            <person name="Ianiri G."/>
            <person name="Coelho M.A."/>
            <person name="Reza M.H."/>
            <person name="Thimmappa B.C."/>
            <person name="Ganguly P."/>
            <person name="Vadnala R.N."/>
            <person name="Sun S."/>
            <person name="Siddharthan R."/>
            <person name="Tellgren-Roth C."/>
            <person name="Dawson T.L."/>
            <person name="Heitman J."/>
            <person name="Sanyal K."/>
        </authorList>
    </citation>
    <scope>NUCLEOTIDE SEQUENCE [LARGE SCALE GENOMIC DNA]</scope>
    <source>
        <strain evidence="9">CBS14141</strain>
    </source>
</reference>
<dbReference type="Proteomes" id="UP000818624">
    <property type="component" value="Chromosome 1"/>
</dbReference>
<name>A0ABY8ELA6_MALFU</name>
<keyword evidence="10" id="KW-1185">Reference proteome</keyword>
<evidence type="ECO:0000256" key="2">
    <source>
        <dbReference type="ARBA" id="ARBA00006859"/>
    </source>
</evidence>
<dbReference type="EMBL" id="CP046234">
    <property type="protein sequence ID" value="WFD45669.1"/>
    <property type="molecule type" value="Genomic_DNA"/>
</dbReference>
<evidence type="ECO:0000313" key="9">
    <source>
        <dbReference type="EMBL" id="WFD45669.1"/>
    </source>
</evidence>
<feature type="transmembrane region" description="Helical" evidence="8">
    <location>
        <begin position="223"/>
        <end position="244"/>
    </location>
</feature>
<feature type="transmembrane region" description="Helical" evidence="8">
    <location>
        <begin position="334"/>
        <end position="356"/>
    </location>
</feature>
<feature type="transmembrane region" description="Helical" evidence="8">
    <location>
        <begin position="196"/>
        <end position="216"/>
    </location>
</feature>
<accession>A0ABY8ELA6</accession>
<keyword evidence="5" id="KW-0256">Endoplasmic reticulum</keyword>
<evidence type="ECO:0000256" key="6">
    <source>
        <dbReference type="ARBA" id="ARBA00022989"/>
    </source>
</evidence>
<protein>
    <recommendedName>
        <fullName evidence="11">Signal peptide peptidase</fullName>
    </recommendedName>
</protein>
<evidence type="ECO:0000256" key="3">
    <source>
        <dbReference type="ARBA" id="ARBA00022692"/>
    </source>
</evidence>
<keyword evidence="4" id="KW-0378">Hydrolase</keyword>
<feature type="transmembrane region" description="Helical" evidence="8">
    <location>
        <begin position="60"/>
        <end position="78"/>
    </location>
</feature>
<organism evidence="9 10">
    <name type="scientific">Malassezia furfur</name>
    <name type="common">Pityriasis versicolor infection agent</name>
    <name type="synonym">Pityrosporum furfur</name>
    <dbReference type="NCBI Taxonomy" id="55194"/>
    <lineage>
        <taxon>Eukaryota</taxon>
        <taxon>Fungi</taxon>
        <taxon>Dikarya</taxon>
        <taxon>Basidiomycota</taxon>
        <taxon>Ustilaginomycotina</taxon>
        <taxon>Malasseziomycetes</taxon>
        <taxon>Malasseziales</taxon>
        <taxon>Malasseziaceae</taxon>
        <taxon>Malassezia</taxon>
    </lineage>
</organism>